<evidence type="ECO:0000256" key="10">
    <source>
        <dbReference type="SAM" id="MobiDB-lite"/>
    </source>
</evidence>
<name>A0A316G0P8_9GAMM</name>
<evidence type="ECO:0000259" key="12">
    <source>
        <dbReference type="Pfam" id="PF07715"/>
    </source>
</evidence>
<keyword evidence="5 9" id="KW-0798">TonB box</keyword>
<proteinExistence type="inferred from homology"/>
<comment type="similarity">
    <text evidence="8 9">Belongs to the TonB-dependent receptor family.</text>
</comment>
<evidence type="ECO:0000313" key="14">
    <source>
        <dbReference type="Proteomes" id="UP000245790"/>
    </source>
</evidence>
<evidence type="ECO:0000256" key="7">
    <source>
        <dbReference type="ARBA" id="ARBA00023237"/>
    </source>
</evidence>
<dbReference type="InterPro" id="IPR012910">
    <property type="entry name" value="Plug_dom"/>
</dbReference>
<dbReference type="Pfam" id="PF07715">
    <property type="entry name" value="Plug"/>
    <property type="match status" value="1"/>
</dbReference>
<evidence type="ECO:0000256" key="9">
    <source>
        <dbReference type="RuleBase" id="RU003357"/>
    </source>
</evidence>
<evidence type="ECO:0000256" key="2">
    <source>
        <dbReference type="ARBA" id="ARBA00022448"/>
    </source>
</evidence>
<evidence type="ECO:0000256" key="3">
    <source>
        <dbReference type="ARBA" id="ARBA00022452"/>
    </source>
</evidence>
<evidence type="ECO:0000256" key="4">
    <source>
        <dbReference type="ARBA" id="ARBA00022692"/>
    </source>
</evidence>
<dbReference type="Proteomes" id="UP000245790">
    <property type="component" value="Unassembled WGS sequence"/>
</dbReference>
<dbReference type="Gene3D" id="2.170.130.10">
    <property type="entry name" value="TonB-dependent receptor, plug domain"/>
    <property type="match status" value="1"/>
</dbReference>
<dbReference type="GO" id="GO:0009279">
    <property type="term" value="C:cell outer membrane"/>
    <property type="evidence" value="ECO:0007669"/>
    <property type="project" value="UniProtKB-SubCell"/>
</dbReference>
<feature type="compositionally biased region" description="Basic and acidic residues" evidence="10">
    <location>
        <begin position="71"/>
        <end position="82"/>
    </location>
</feature>
<keyword evidence="7 8" id="KW-0998">Cell outer membrane</keyword>
<dbReference type="InterPro" id="IPR039426">
    <property type="entry name" value="TonB-dep_rcpt-like"/>
</dbReference>
<evidence type="ECO:0000256" key="6">
    <source>
        <dbReference type="ARBA" id="ARBA00023136"/>
    </source>
</evidence>
<evidence type="ECO:0000313" key="13">
    <source>
        <dbReference type="EMBL" id="PWK54378.1"/>
    </source>
</evidence>
<evidence type="ECO:0000256" key="8">
    <source>
        <dbReference type="PROSITE-ProRule" id="PRU01360"/>
    </source>
</evidence>
<dbReference type="InterPro" id="IPR010104">
    <property type="entry name" value="TonB_rcpt_bac"/>
</dbReference>
<keyword evidence="13" id="KW-0675">Receptor</keyword>
<dbReference type="NCBIfam" id="TIGR01782">
    <property type="entry name" value="TonB-Xanth-Caul"/>
    <property type="match status" value="1"/>
</dbReference>
<dbReference type="SUPFAM" id="SSF56935">
    <property type="entry name" value="Porins"/>
    <property type="match status" value="1"/>
</dbReference>
<gene>
    <name evidence="13" type="ORF">C8D97_101226</name>
</gene>
<evidence type="ECO:0000256" key="1">
    <source>
        <dbReference type="ARBA" id="ARBA00004571"/>
    </source>
</evidence>
<dbReference type="InterPro" id="IPR036942">
    <property type="entry name" value="Beta-barrel_TonB_sf"/>
</dbReference>
<keyword evidence="3 8" id="KW-1134">Transmembrane beta strand</keyword>
<dbReference type="PANTHER" id="PTHR40980:SF3">
    <property type="entry name" value="TONB-DEPENDENT RECEPTOR-LIKE BETA-BARREL DOMAIN-CONTAINING PROTEIN"/>
    <property type="match status" value="1"/>
</dbReference>
<dbReference type="EMBL" id="QGGU01000001">
    <property type="protein sequence ID" value="PWK54378.1"/>
    <property type="molecule type" value="Genomic_DNA"/>
</dbReference>
<keyword evidence="6 8" id="KW-0472">Membrane</keyword>
<organism evidence="13 14">
    <name type="scientific">Pleionea mediterranea</name>
    <dbReference type="NCBI Taxonomy" id="523701"/>
    <lineage>
        <taxon>Bacteria</taxon>
        <taxon>Pseudomonadati</taxon>
        <taxon>Pseudomonadota</taxon>
        <taxon>Gammaproteobacteria</taxon>
        <taxon>Oceanospirillales</taxon>
        <taxon>Pleioneaceae</taxon>
        <taxon>Pleionea</taxon>
    </lineage>
</organism>
<dbReference type="Pfam" id="PF00593">
    <property type="entry name" value="TonB_dep_Rec_b-barrel"/>
    <property type="match status" value="1"/>
</dbReference>
<protein>
    <submittedName>
        <fullName evidence="13">TonB-dependent receptor</fullName>
    </submittedName>
</protein>
<sequence length="1046" mass="115647">MTHCDIAAYNNHSGGRDMAIFKPSALTIALTTAGCVFSTMPSYAWANESASNQQATAAQTEKSEQTQQSNKTDKSDETKKNSQENTNAEQSIQNENTESNSVAHESAQATEKEDNKLVITGSYSGSLIRSLEEKRNADTVSEQLSADDIGSLPDVSIADALTRLPGISAIRTGGQAAEINIRGLSGIFIHSTLNGREQVSTSGTRSVDFDQYPSELISSGSVYKSQKASLIEGGVAGSIELRTVSPLANAEQHKFNLNARAMYNDRASSVHDADQLGERLSFSYQGKFANDTIGVALGFARLNQPSVAEQFIGLTYPTTLDLDGIAGDTDLGADADCPECELISEGMELQHKGGKETRDGYVAAFEWVPNSDFILKLDAFSSKFDSEQWARGLRVKFGGSAANYYFPRITDNTMVGGVVARTTDSFTRVEIANDDDTEIDEVNSYGAKAEWQLTSAFNFKADLSHSKGTSDFQNRLLWSGLAEDASLANPVFDENVVINYQYSGLDIPSVGFNQDFTDLNSVMAAKYGTYPYLYDDTVNALRLDGTYELFDNNILSSFEFGVRYSERRYDSTRKVFEYGNEEFSSIEGPFQLQPGMASVVHWQGDFAHFPSYLALDIDQVLASWLPNGVGTPVTTFGTNLQGELDYSTDWSVRQSGSVFEDVTAAYFLGNIDTYLFDIPVTGNVGVRMVNTEQSATRLRAVDESLPLEQRLALGAEYIVDEAGLTSFRFARDEDGIDYTDFLPSLNLNFKLTEDSQLRFAAARVMARPEINRLAADFSGSIDDNPNRTPENPEVKVYNASQTNNPRLKPFMADQYDLSWEHYYADGTGGFSVAVFYKNIKNFVDTITIENFDFAAAGIPTPETYIDPQSLVEYEVGNGNFTYAFNNDEGGSIHGFELATTTVFDFLPDFWSGLGVNASYAYTDSAVKTLTETGQIKGEISFEGLSRHVANATLFYSYDGFETRLSTRYRSEFVSRQWGVNEQVVYFDDETVFDYQASYDVNDNTRLLFQINNLTDQPTKSYFVSESRTGTIQYFGRQMFLGVNYSL</sequence>
<dbReference type="AlphaFoldDB" id="A0A316G0P8"/>
<evidence type="ECO:0000259" key="11">
    <source>
        <dbReference type="Pfam" id="PF00593"/>
    </source>
</evidence>
<feature type="compositionally biased region" description="Polar residues" evidence="10">
    <location>
        <begin position="83"/>
        <end position="109"/>
    </location>
</feature>
<keyword evidence="2 8" id="KW-0813">Transport</keyword>
<feature type="domain" description="TonB-dependent receptor plug" evidence="12">
    <location>
        <begin position="135"/>
        <end position="236"/>
    </location>
</feature>
<reference evidence="13 14" key="1">
    <citation type="submission" date="2018-05" db="EMBL/GenBank/DDBJ databases">
        <title>Genomic Encyclopedia of Type Strains, Phase IV (KMG-IV): sequencing the most valuable type-strain genomes for metagenomic binning, comparative biology and taxonomic classification.</title>
        <authorList>
            <person name="Goeker M."/>
        </authorList>
    </citation>
    <scope>NUCLEOTIDE SEQUENCE [LARGE SCALE GENOMIC DNA]</scope>
    <source>
        <strain evidence="13 14">DSM 25350</strain>
    </source>
</reference>
<dbReference type="Gene3D" id="2.40.170.20">
    <property type="entry name" value="TonB-dependent receptor, beta-barrel domain"/>
    <property type="match status" value="1"/>
</dbReference>
<accession>A0A316G0P8</accession>
<dbReference type="PROSITE" id="PS52016">
    <property type="entry name" value="TONB_DEPENDENT_REC_3"/>
    <property type="match status" value="1"/>
</dbReference>
<comment type="caution">
    <text evidence="13">The sequence shown here is derived from an EMBL/GenBank/DDBJ whole genome shotgun (WGS) entry which is preliminary data.</text>
</comment>
<feature type="region of interest" description="Disordered" evidence="10">
    <location>
        <begin position="54"/>
        <end position="116"/>
    </location>
</feature>
<comment type="subcellular location">
    <subcellularLocation>
        <location evidence="1 8">Cell outer membrane</location>
        <topology evidence="1 8">Multi-pass membrane protein</topology>
    </subcellularLocation>
</comment>
<dbReference type="InterPro" id="IPR000531">
    <property type="entry name" value="Beta-barrel_TonB"/>
</dbReference>
<feature type="domain" description="TonB-dependent receptor-like beta-barrel" evidence="11">
    <location>
        <begin position="507"/>
        <end position="1013"/>
    </location>
</feature>
<dbReference type="PANTHER" id="PTHR40980">
    <property type="entry name" value="PLUG DOMAIN-CONTAINING PROTEIN"/>
    <property type="match status" value="1"/>
</dbReference>
<keyword evidence="14" id="KW-1185">Reference proteome</keyword>
<evidence type="ECO:0000256" key="5">
    <source>
        <dbReference type="ARBA" id="ARBA00023077"/>
    </source>
</evidence>
<dbReference type="InterPro" id="IPR037066">
    <property type="entry name" value="Plug_dom_sf"/>
</dbReference>
<keyword evidence="4 8" id="KW-0812">Transmembrane</keyword>